<evidence type="ECO:0000313" key="2">
    <source>
        <dbReference type="Proteomes" id="UP000549394"/>
    </source>
</evidence>
<dbReference type="Proteomes" id="UP000549394">
    <property type="component" value="Unassembled WGS sequence"/>
</dbReference>
<sequence>MAAKKPLRKLNFDSQSKLFFFETNEECLKRSCERRREAVEALNRSEKVYLDRRQKQVDSAEKLLENKFSKETGQLKEAMRERVAYKRVRERLKEENSVITKPEKYLTRFQLSADIEEELKQMTPVQARKRKAEYLLKKRIQMPVLDRTVSAKKISQFWKK</sequence>
<accession>A0A7I8W9J3</accession>
<keyword evidence="2" id="KW-1185">Reference proteome</keyword>
<comment type="caution">
    <text evidence="1">The sequence shown here is derived from an EMBL/GenBank/DDBJ whole genome shotgun (WGS) entry which is preliminary data.</text>
</comment>
<dbReference type="EMBL" id="CAJFCJ010000023">
    <property type="protein sequence ID" value="CAD5124805.1"/>
    <property type="molecule type" value="Genomic_DNA"/>
</dbReference>
<dbReference type="AlphaFoldDB" id="A0A7I8W9J3"/>
<protein>
    <submittedName>
        <fullName evidence="1">DgyrCDS13067</fullName>
    </submittedName>
</protein>
<evidence type="ECO:0000313" key="1">
    <source>
        <dbReference type="EMBL" id="CAD5124805.1"/>
    </source>
</evidence>
<reference evidence="1 2" key="1">
    <citation type="submission" date="2020-08" db="EMBL/GenBank/DDBJ databases">
        <authorList>
            <person name="Hejnol A."/>
        </authorList>
    </citation>
    <scope>NUCLEOTIDE SEQUENCE [LARGE SCALE GENOMIC DNA]</scope>
</reference>
<proteinExistence type="predicted"/>
<gene>
    <name evidence="1" type="ORF">DGYR_LOCUS12291</name>
</gene>
<name>A0A7I8W9J3_9ANNE</name>
<organism evidence="1 2">
    <name type="scientific">Dimorphilus gyrociliatus</name>
    <dbReference type="NCBI Taxonomy" id="2664684"/>
    <lineage>
        <taxon>Eukaryota</taxon>
        <taxon>Metazoa</taxon>
        <taxon>Spiralia</taxon>
        <taxon>Lophotrochozoa</taxon>
        <taxon>Annelida</taxon>
        <taxon>Polychaeta</taxon>
        <taxon>Polychaeta incertae sedis</taxon>
        <taxon>Dinophilidae</taxon>
        <taxon>Dimorphilus</taxon>
    </lineage>
</organism>